<accession>K0TGI0</accession>
<feature type="transmembrane region" description="Helical" evidence="8">
    <location>
        <begin position="106"/>
        <end position="130"/>
    </location>
</feature>
<dbReference type="SMART" id="SM01117">
    <property type="entry name" value="Cyt-b5"/>
    <property type="match status" value="1"/>
</dbReference>
<keyword evidence="4 8" id="KW-0479">Metal-binding</keyword>
<evidence type="ECO:0000256" key="5">
    <source>
        <dbReference type="ARBA" id="ARBA00023004"/>
    </source>
</evidence>
<dbReference type="AlphaFoldDB" id="K0TGI0"/>
<dbReference type="Proteomes" id="UP000266841">
    <property type="component" value="Unassembled WGS sequence"/>
</dbReference>
<evidence type="ECO:0000256" key="1">
    <source>
        <dbReference type="ARBA" id="ARBA00004370"/>
    </source>
</evidence>
<dbReference type="EMBL" id="AGNL01000319">
    <property type="protein sequence ID" value="EJK77858.1"/>
    <property type="molecule type" value="Genomic_DNA"/>
</dbReference>
<dbReference type="Pfam" id="PF00173">
    <property type="entry name" value="Cyt-b5"/>
    <property type="match status" value="1"/>
</dbReference>
<dbReference type="GO" id="GO:0020037">
    <property type="term" value="F:heme binding"/>
    <property type="evidence" value="ECO:0007669"/>
    <property type="project" value="UniProtKB-UniRule"/>
</dbReference>
<protein>
    <recommendedName>
        <fullName evidence="9">Cytochrome b5 heme-binding domain-containing protein</fullName>
    </recommendedName>
</protein>
<evidence type="ECO:0000313" key="10">
    <source>
        <dbReference type="EMBL" id="EJK77858.1"/>
    </source>
</evidence>
<feature type="domain" description="Cytochrome b5 heme-binding" evidence="9">
    <location>
        <begin position="7"/>
        <end position="89"/>
    </location>
</feature>
<keyword evidence="6 8" id="KW-0472">Membrane</keyword>
<evidence type="ECO:0000256" key="7">
    <source>
        <dbReference type="ARBA" id="ARBA00038168"/>
    </source>
</evidence>
<gene>
    <name evidence="10" type="ORF">THAOC_00279</name>
</gene>
<dbReference type="eggNOG" id="KOG0537">
    <property type="taxonomic scope" value="Eukaryota"/>
</dbReference>
<evidence type="ECO:0000256" key="6">
    <source>
        <dbReference type="ARBA" id="ARBA00023136"/>
    </source>
</evidence>
<reference evidence="10 11" key="1">
    <citation type="journal article" date="2012" name="Genome Biol.">
        <title>Genome and low-iron response of an oceanic diatom adapted to chronic iron limitation.</title>
        <authorList>
            <person name="Lommer M."/>
            <person name="Specht M."/>
            <person name="Roy A.S."/>
            <person name="Kraemer L."/>
            <person name="Andreson R."/>
            <person name="Gutowska M.A."/>
            <person name="Wolf J."/>
            <person name="Bergner S.V."/>
            <person name="Schilhabel M.B."/>
            <person name="Klostermeier U.C."/>
            <person name="Beiko R.G."/>
            <person name="Rosenstiel P."/>
            <person name="Hippler M."/>
            <person name="Laroche J."/>
        </authorList>
    </citation>
    <scope>NUCLEOTIDE SEQUENCE [LARGE SCALE GENOMIC DNA]</scope>
    <source>
        <strain evidence="10 11">CCMP1005</strain>
    </source>
</reference>
<proteinExistence type="inferred from homology"/>
<dbReference type="SUPFAM" id="SSF55856">
    <property type="entry name" value="Cytochrome b5-like heme/steroid binding domain"/>
    <property type="match status" value="1"/>
</dbReference>
<comment type="similarity">
    <text evidence="7 8">Belongs to the cytochrome b5 family.</text>
</comment>
<evidence type="ECO:0000256" key="2">
    <source>
        <dbReference type="ARBA" id="ARBA00022617"/>
    </source>
</evidence>
<dbReference type="InterPro" id="IPR018506">
    <property type="entry name" value="Cyt_B5_heme-BS"/>
</dbReference>
<evidence type="ECO:0000256" key="4">
    <source>
        <dbReference type="ARBA" id="ARBA00022723"/>
    </source>
</evidence>
<dbReference type="InterPro" id="IPR050668">
    <property type="entry name" value="Cytochrome_b5"/>
</dbReference>
<comment type="caution">
    <text evidence="10">The sequence shown here is derived from an EMBL/GenBank/DDBJ whole genome shotgun (WGS) entry which is preliminary data.</text>
</comment>
<keyword evidence="2 8" id="KW-0349">Heme</keyword>
<evidence type="ECO:0000259" key="9">
    <source>
        <dbReference type="PROSITE" id="PS50255"/>
    </source>
</evidence>
<keyword evidence="3 8" id="KW-0812">Transmembrane</keyword>
<dbReference type="InterPro" id="IPR036400">
    <property type="entry name" value="Cyt_B5-like_heme/steroid_sf"/>
</dbReference>
<evidence type="ECO:0000256" key="8">
    <source>
        <dbReference type="RuleBase" id="RU362121"/>
    </source>
</evidence>
<dbReference type="PANTHER" id="PTHR19359:SF14">
    <property type="entry name" value="CYTOCHROME B5 A"/>
    <property type="match status" value="1"/>
</dbReference>
<dbReference type="OrthoDB" id="260519at2759"/>
<dbReference type="PRINTS" id="PR00363">
    <property type="entry name" value="CYTOCHROMEB5"/>
</dbReference>
<name>K0TGI0_THAOC</name>
<keyword evidence="5 8" id="KW-0408">Iron</keyword>
<evidence type="ECO:0000256" key="3">
    <source>
        <dbReference type="ARBA" id="ARBA00022692"/>
    </source>
</evidence>
<comment type="subcellular location">
    <subcellularLocation>
        <location evidence="1">Membrane</location>
    </subcellularLocation>
</comment>
<keyword evidence="11" id="KW-1185">Reference proteome</keyword>
<dbReference type="OMA" id="APKWSET"/>
<dbReference type="GO" id="GO:0016020">
    <property type="term" value="C:membrane"/>
    <property type="evidence" value="ECO:0007669"/>
    <property type="project" value="UniProtKB-SubCell"/>
</dbReference>
<dbReference type="PROSITE" id="PS50255">
    <property type="entry name" value="CYTOCHROME_B5_2"/>
    <property type="match status" value="1"/>
</dbReference>
<evidence type="ECO:0000313" key="11">
    <source>
        <dbReference type="Proteomes" id="UP000266841"/>
    </source>
</evidence>
<dbReference type="Gene3D" id="3.10.120.10">
    <property type="entry name" value="Cytochrome b5-like heme/steroid binding domain"/>
    <property type="match status" value="1"/>
</dbReference>
<dbReference type="GO" id="GO:0046872">
    <property type="term" value="F:metal ion binding"/>
    <property type="evidence" value="ECO:0007669"/>
    <property type="project" value="UniProtKB-UniRule"/>
</dbReference>
<sequence length="139" mass="15061">MCKSSEMKEYTMAEVAEHNTAEDCWLVIGSDATGGPKVYDVSTYLDDHPGGAEVMLDVGGQDADEFFEDIGHSNDARDELAKHLIGTLKLTEEEKEKRRLEAEKKAAGGGGGGMMLPLVGIILAAGFYYYKTHIATAEE</sequence>
<dbReference type="PROSITE" id="PS00191">
    <property type="entry name" value="CYTOCHROME_B5_1"/>
    <property type="match status" value="1"/>
</dbReference>
<dbReference type="FunFam" id="3.10.120.10:FF:000002">
    <property type="entry name" value="Cytochrome b5 type B"/>
    <property type="match status" value="1"/>
</dbReference>
<dbReference type="PANTHER" id="PTHR19359">
    <property type="entry name" value="CYTOCHROME B5"/>
    <property type="match status" value="1"/>
</dbReference>
<organism evidence="10 11">
    <name type="scientific">Thalassiosira oceanica</name>
    <name type="common">Marine diatom</name>
    <dbReference type="NCBI Taxonomy" id="159749"/>
    <lineage>
        <taxon>Eukaryota</taxon>
        <taxon>Sar</taxon>
        <taxon>Stramenopiles</taxon>
        <taxon>Ochrophyta</taxon>
        <taxon>Bacillariophyta</taxon>
        <taxon>Coscinodiscophyceae</taxon>
        <taxon>Thalassiosirophycidae</taxon>
        <taxon>Thalassiosirales</taxon>
        <taxon>Thalassiosiraceae</taxon>
        <taxon>Thalassiosira</taxon>
    </lineage>
</organism>
<dbReference type="InterPro" id="IPR001199">
    <property type="entry name" value="Cyt_B5-like_heme/steroid-bd"/>
</dbReference>
<keyword evidence="8" id="KW-1133">Transmembrane helix</keyword>